<sequence length="88" mass="9456">MLNISKDVIIGIAGFTLQNVAGVKSPSKSIKVDREQEQVSVDLGLTIGYGVNLLKLCSEVQRSVAENIELMTGLKVRAVNITVQSVVE</sequence>
<reference evidence="3" key="1">
    <citation type="journal article" date="2019" name="Int. J. Syst. Evol. Microbiol.">
        <title>The Global Catalogue of Microorganisms (GCM) 10K type strain sequencing project: providing services to taxonomists for standard genome sequencing and annotation.</title>
        <authorList>
            <consortium name="The Broad Institute Genomics Platform"/>
            <consortium name="The Broad Institute Genome Sequencing Center for Infectious Disease"/>
            <person name="Wu L."/>
            <person name="Ma J."/>
        </authorList>
    </citation>
    <scope>NUCLEOTIDE SEQUENCE [LARGE SCALE GENOMIC DNA]</scope>
    <source>
        <strain evidence="3">JCM 14370</strain>
    </source>
</reference>
<proteinExistence type="inferred from homology"/>
<dbReference type="EMBL" id="BMOD01000005">
    <property type="protein sequence ID" value="GGJ32984.1"/>
    <property type="molecule type" value="Genomic_DNA"/>
</dbReference>
<dbReference type="InterPro" id="IPR005531">
    <property type="entry name" value="Asp23"/>
</dbReference>
<dbReference type="PANTHER" id="PTHR34297:SF1">
    <property type="entry name" value="ASP23_GLS24 FAMILY ENVELOPE STRESS RESPONSE PROTEIN"/>
    <property type="match status" value="1"/>
</dbReference>
<dbReference type="Proteomes" id="UP000632222">
    <property type="component" value="Unassembled WGS sequence"/>
</dbReference>
<gene>
    <name evidence="2" type="ORF">GCM10008938_19040</name>
</gene>
<name>A0ABQ2CYF7_9DEIO</name>
<comment type="similarity">
    <text evidence="1">Belongs to the asp23 family.</text>
</comment>
<accession>A0ABQ2CYF7</accession>
<comment type="caution">
    <text evidence="2">The sequence shown here is derived from an EMBL/GenBank/DDBJ whole genome shotgun (WGS) entry which is preliminary data.</text>
</comment>
<protein>
    <submittedName>
        <fullName evidence="2">Alkaline-shock protein</fullName>
    </submittedName>
</protein>
<keyword evidence="3" id="KW-1185">Reference proteome</keyword>
<evidence type="ECO:0000256" key="1">
    <source>
        <dbReference type="ARBA" id="ARBA00005721"/>
    </source>
</evidence>
<evidence type="ECO:0000313" key="3">
    <source>
        <dbReference type="Proteomes" id="UP000632222"/>
    </source>
</evidence>
<organism evidence="2 3">
    <name type="scientific">Deinococcus roseus</name>
    <dbReference type="NCBI Taxonomy" id="392414"/>
    <lineage>
        <taxon>Bacteria</taxon>
        <taxon>Thermotogati</taxon>
        <taxon>Deinococcota</taxon>
        <taxon>Deinococci</taxon>
        <taxon>Deinococcales</taxon>
        <taxon>Deinococcaceae</taxon>
        <taxon>Deinococcus</taxon>
    </lineage>
</organism>
<dbReference type="PANTHER" id="PTHR34297">
    <property type="entry name" value="HYPOTHETICAL CYTOSOLIC PROTEIN-RELATED"/>
    <property type="match status" value="1"/>
</dbReference>
<dbReference type="Pfam" id="PF03780">
    <property type="entry name" value="Asp23"/>
    <property type="match status" value="1"/>
</dbReference>
<evidence type="ECO:0000313" key="2">
    <source>
        <dbReference type="EMBL" id="GGJ32984.1"/>
    </source>
</evidence>
<dbReference type="RefSeq" id="WP_189002448.1">
    <property type="nucleotide sequence ID" value="NZ_BMOD01000005.1"/>
</dbReference>